<dbReference type="SUPFAM" id="SSF52058">
    <property type="entry name" value="L domain-like"/>
    <property type="match status" value="1"/>
</dbReference>
<evidence type="ECO:0000256" key="1">
    <source>
        <dbReference type="SAM" id="SignalP"/>
    </source>
</evidence>
<dbReference type="AlphaFoldDB" id="A0A5M3MLD2"/>
<dbReference type="EMBL" id="JH711580">
    <property type="protein sequence ID" value="EIW79604.1"/>
    <property type="molecule type" value="Genomic_DNA"/>
</dbReference>
<dbReference type="KEGG" id="cput:CONPUDRAFT_166352"/>
<dbReference type="Proteomes" id="UP000053558">
    <property type="component" value="Unassembled WGS sequence"/>
</dbReference>
<dbReference type="InterPro" id="IPR032675">
    <property type="entry name" value="LRR_dom_sf"/>
</dbReference>
<gene>
    <name evidence="2" type="ORF">CONPUDRAFT_166352</name>
</gene>
<keyword evidence="1" id="KW-0732">Signal</keyword>
<sequence length="541" mass="61051">MMVASSLPAELLLLIFKDCTTLAHAQDGLTWYFHKCQPRCLLDWVQVTHVCQRWRAIALGCPSLWSHFVFLSSDWAKEILSRAGTSPLTISYAGSKRDECIAFFAWWLKKARTTEGNFQPNESSRLCLPQQSAVGSRYVSHPSIQTLVLNHMLENDAGYAMSTMLFCPTHLKRLHLSNIDLFGKSSLYLYLGDMVSLEELVLFDCIPNIDLPSRQPLRLPHLTHIHLDGLLHPSVDFIAMLELSQPLLSVSLEDSSRGLHDVDRTIEHLQRLIPVTSISPTAASPVQLDFPNHYSALRAGGQSEFGEHPSTYVLATWDRQRVESLGLISWLRKGEIPMLPSAPPQRDNDVRMSTLYETDPDLYISSRLEIGGTPDRCVLAALCRIFSLRSVVFASIMEPVYATIEDEHRCAFRAGDIHQFLTEMPSLLVLETVNTDLRDLVLALAHHKDGIPVTELQELWLVNVDFFNRDGMSQPCLSSCLATRAKKGFRLKRLVLNKCNHITQEILTKLCDLEALEVDLDESFVSISTDDWLKIRSSRTA</sequence>
<organism evidence="2 3">
    <name type="scientific">Coniophora puteana (strain RWD-64-598)</name>
    <name type="common">Brown rot fungus</name>
    <dbReference type="NCBI Taxonomy" id="741705"/>
    <lineage>
        <taxon>Eukaryota</taxon>
        <taxon>Fungi</taxon>
        <taxon>Dikarya</taxon>
        <taxon>Basidiomycota</taxon>
        <taxon>Agaricomycotina</taxon>
        <taxon>Agaricomycetes</taxon>
        <taxon>Agaricomycetidae</taxon>
        <taxon>Boletales</taxon>
        <taxon>Coniophorineae</taxon>
        <taxon>Coniophoraceae</taxon>
        <taxon>Coniophora</taxon>
    </lineage>
</organism>
<dbReference type="Gene3D" id="3.80.10.10">
    <property type="entry name" value="Ribonuclease Inhibitor"/>
    <property type="match status" value="1"/>
</dbReference>
<feature type="chain" id="PRO_5024299797" evidence="1">
    <location>
        <begin position="26"/>
        <end position="541"/>
    </location>
</feature>
<dbReference type="RefSeq" id="XP_007769990.1">
    <property type="nucleotide sequence ID" value="XM_007771800.1"/>
</dbReference>
<dbReference type="GeneID" id="19205528"/>
<comment type="caution">
    <text evidence="2">The sequence shown here is derived from an EMBL/GenBank/DDBJ whole genome shotgun (WGS) entry which is preliminary data.</text>
</comment>
<protein>
    <submittedName>
        <fullName evidence="2">Uncharacterized protein</fullName>
    </submittedName>
</protein>
<reference evidence="3" key="1">
    <citation type="journal article" date="2012" name="Science">
        <title>The Paleozoic origin of enzymatic lignin decomposition reconstructed from 31 fungal genomes.</title>
        <authorList>
            <person name="Floudas D."/>
            <person name="Binder M."/>
            <person name="Riley R."/>
            <person name="Barry K."/>
            <person name="Blanchette R.A."/>
            <person name="Henrissat B."/>
            <person name="Martinez A.T."/>
            <person name="Otillar R."/>
            <person name="Spatafora J.W."/>
            <person name="Yadav J.S."/>
            <person name="Aerts A."/>
            <person name="Benoit I."/>
            <person name="Boyd A."/>
            <person name="Carlson A."/>
            <person name="Copeland A."/>
            <person name="Coutinho P.M."/>
            <person name="de Vries R.P."/>
            <person name="Ferreira P."/>
            <person name="Findley K."/>
            <person name="Foster B."/>
            <person name="Gaskell J."/>
            <person name="Glotzer D."/>
            <person name="Gorecki P."/>
            <person name="Heitman J."/>
            <person name="Hesse C."/>
            <person name="Hori C."/>
            <person name="Igarashi K."/>
            <person name="Jurgens J.A."/>
            <person name="Kallen N."/>
            <person name="Kersten P."/>
            <person name="Kohler A."/>
            <person name="Kuees U."/>
            <person name="Kumar T.K.A."/>
            <person name="Kuo A."/>
            <person name="LaButti K."/>
            <person name="Larrondo L.F."/>
            <person name="Lindquist E."/>
            <person name="Ling A."/>
            <person name="Lombard V."/>
            <person name="Lucas S."/>
            <person name="Lundell T."/>
            <person name="Martin R."/>
            <person name="McLaughlin D.J."/>
            <person name="Morgenstern I."/>
            <person name="Morin E."/>
            <person name="Murat C."/>
            <person name="Nagy L.G."/>
            <person name="Nolan M."/>
            <person name="Ohm R.A."/>
            <person name="Patyshakuliyeva A."/>
            <person name="Rokas A."/>
            <person name="Ruiz-Duenas F.J."/>
            <person name="Sabat G."/>
            <person name="Salamov A."/>
            <person name="Samejima M."/>
            <person name="Schmutz J."/>
            <person name="Slot J.C."/>
            <person name="St John F."/>
            <person name="Stenlid J."/>
            <person name="Sun H."/>
            <person name="Sun S."/>
            <person name="Syed K."/>
            <person name="Tsang A."/>
            <person name="Wiebenga A."/>
            <person name="Young D."/>
            <person name="Pisabarro A."/>
            <person name="Eastwood D.C."/>
            <person name="Martin F."/>
            <person name="Cullen D."/>
            <person name="Grigoriev I.V."/>
            <person name="Hibbett D.S."/>
        </authorList>
    </citation>
    <scope>NUCLEOTIDE SEQUENCE [LARGE SCALE GENOMIC DNA]</scope>
    <source>
        <strain evidence="3">RWD-64-598 SS2</strain>
    </source>
</reference>
<feature type="signal peptide" evidence="1">
    <location>
        <begin position="1"/>
        <end position="25"/>
    </location>
</feature>
<name>A0A5M3MLD2_CONPW</name>
<evidence type="ECO:0000313" key="3">
    <source>
        <dbReference type="Proteomes" id="UP000053558"/>
    </source>
</evidence>
<accession>A0A5M3MLD2</accession>
<evidence type="ECO:0000313" key="2">
    <source>
        <dbReference type="EMBL" id="EIW79604.1"/>
    </source>
</evidence>
<dbReference type="Gene3D" id="1.20.1280.50">
    <property type="match status" value="1"/>
</dbReference>
<proteinExistence type="predicted"/>
<dbReference type="OrthoDB" id="2884925at2759"/>
<keyword evidence="3" id="KW-1185">Reference proteome</keyword>